<reference evidence="2 3" key="1">
    <citation type="submission" date="2024-09" db="EMBL/GenBank/DDBJ databases">
        <authorList>
            <person name="Sun Q."/>
            <person name="Mori K."/>
        </authorList>
    </citation>
    <scope>NUCLEOTIDE SEQUENCE [LARGE SCALE GENOMIC DNA]</scope>
    <source>
        <strain evidence="2 3">TBRC 3947</strain>
    </source>
</reference>
<comment type="caution">
    <text evidence="2">The sequence shown here is derived from an EMBL/GenBank/DDBJ whole genome shotgun (WGS) entry which is preliminary data.</text>
</comment>
<accession>A0ABV6MF07</accession>
<evidence type="ECO:0000313" key="2">
    <source>
        <dbReference type="EMBL" id="MFC0533302.1"/>
    </source>
</evidence>
<dbReference type="Gene3D" id="2.180.10.10">
    <property type="entry name" value="RHS repeat-associated core"/>
    <property type="match status" value="1"/>
</dbReference>
<name>A0ABV6MF07_9ACTN</name>
<dbReference type="Pfam" id="PF05593">
    <property type="entry name" value="RHS_repeat"/>
    <property type="match status" value="1"/>
</dbReference>
<sequence length="2300" mass="242476">MSVTADRLSGVDPGGLRLTRDARGEVTALTGEGVAHHRRDGDPGWTTVDDPAGATSLRQDEDRTELLRDGHLLARRRRGAAEEWIVPGTPEPVLLVRDPSGELSEVRVGGRAVARRADGPGTRVLRWATGDAGRGELGDGANGLFAVAGASARSVAKRSPAVTNEDVAGTRREWPVTEAADASALGRDRYAFDERGRVVGHEHPELGPTRYRFAGDLLAEVDTPEGPVALHHGTDGRVRSRRDHAGRTTYGYDEWGRRIREAGPAGTRHLAWDDLDRLVRVQTPGATVGYAYDGFGRRVARTVERPGRPGETTVEHRDLQGRLWAVTDPHGRPLRTWLWDRHRCLAAFDGPAGDRPAALYVTAPSGIPVGFVDAGGRVHELPATPYGEQRPAGHPALWFHFADELTGYVHVVQRDADPATWQFLSPDPYRGDDADRRRLLLGLSGPLSTERDRRTNPYAICGFDPVRRVDPNGAVSAGTVLWQIFGGLTWHLPAHIINWLWIHPFVNFSFATILAWLPAAGFDPRGAFDSWKEFWNPGNYSGEESSRQDVASMLMAGWMSSNRTFTFQNAIWGRRKTWDPLDGTASFEPGTPFQQQRFGSLMRITRGDSRNADVVDSWTMVADGIDTQAAATRQFSIAGGTAHAPVLGNSRERLMTEGNLHMLRQILSVGVDVPTTDPAAPARAPIGMHSQATALQECAPGVACAQVTVRTAGRIFTYGGTDPLTVDGDVIRLGGVLAMVTAVQPRAGTNPTTELSVQAGNAGLTLPNPGRYRAEWATLDPAGPQALNAHPAGPDLLQLVDTVVGWTPTSIARINGVAVTPVDRVESHLPVRAQAPLPLGGAVLPLGAGVPVPATLEPDERLRVADGAVAQGAVLRLTRGGDSRLARVVTVTDDVPNNQDLLTLDATPAALGLPGAGDPAVEVLAVQPPRGPLATAVPAGPGSAVTLLSVNSALGANVTGIDVSGALATVTGAETRAIHLAPNNPVPGPGPWNVERFTFPAGARTHDGDLSGPLETVAFDAGDAATTIPPDALLRLRAVAIPAPVPAVAGLVRVADREFVRPAGDATLRAGGLVAVAGAATAVVSVADLALGVTLDRVVGAPGTPVERVCGLAAGERTYAAVRVDGGGIRLTGAVAGGGPALLPGWVAGDIVRITVAGNPAQEWVLSADLDGGRLPLRDGPPAAGGGPAALPGAVGDAATVQRLAPTWPPLAVRQTDAARTSEVLPLAAGGTSRHRWVTAVGAVAVGTAVGIDIGGTVRVAQVVTVDEMSVRTSPLPAGPLTGYAFLARAANTDRISARWQPLGDEIRINDQLAATPAGAVTVLDALGPVSETAVTPKPQALMLPADPENAQWIFTAREALREHELRHTIQASHWGPLFLGLPLGVAGDALWDVRGGSGAFTVSPYETVVAVPEETSGSRPRPAGFRLTAPTGNFRLAPGEVVEFDASGRAWRTVITAIDGEAAGGALFWVQNLPPEGLGDGGLRARTVHHETTEADGWLKVFRLLDLLSNAHIMEFTTGLIWEGLIGLFWRVGRTLLFRPDKAEVTVTDDPARVTLRAADPAALEKLRLGVGADVIVDSDEARDDSYRTVVTAMSGADVTVRDAVPRYPAGAKVRIYRGQGTDPDTFWDIRKYRPASLVEGTPNVISMAGTAPPAFGVMDLLEVKWVGAGGQAHSTRTRVTAVVGGTPPRYQLQDPIALDGADPDTLRVSRLGNDDDPATFWFDTNFYETPFRFRRVTQYLFDPWRALTLNTDFVRPADGSTFKTVLAWITRGLRYAFSNRTWTPLFGYVWWTSVFSQDHLSGLEQSASWNGGELYTTITRSGDPRFAASEGGHGDSPGSYGIFEGELLRMWTWDQWSWNDVFGSQETAAGTVAAGTRVPAQNPALISALALVTPWDDRWRFTPPAGLVAGLEYPAELAQQVAGGAFRPSPLLQIPTRRDVSRNSGVYFAATQAGAWQVGVPNPFVNDQQAQADGEQYHTRTVQVGALTVRASGVDLPWQAPGAAAALTLFVTQAQTIDVSGGNGGTYRLRLLDPASGQIVWQPAGPGLSLQARLTTLTTEVVEVVRVYSPADPYFTRFGTYLAHDIAIPVRRFGVTVDSTVTLRNGPDATSPVVNVAAPVLPGTTVSALLPVTTAVTPAVAFNPVPAVAPPLPVVAGPIAAGALHRYDIAVGAQPPEDPVTVEVTFRFADPHPAGAGATIDVVAPFAVRPAATLNGPATVAPGATVVLNVVPSDGSPLVPADVAVPAGGGAPAAGITVTVNAAGGLDVVAAATAVPGTVFVVQAQWQGQPARRTMRVA</sequence>
<evidence type="ECO:0000313" key="3">
    <source>
        <dbReference type="Proteomes" id="UP001589867"/>
    </source>
</evidence>
<gene>
    <name evidence="2" type="ORF">ACFFIA_37410</name>
</gene>
<dbReference type="PANTHER" id="PTHR32305">
    <property type="match status" value="1"/>
</dbReference>
<proteinExistence type="predicted"/>
<dbReference type="Proteomes" id="UP001589867">
    <property type="component" value="Unassembled WGS sequence"/>
</dbReference>
<dbReference type="InterPro" id="IPR006530">
    <property type="entry name" value="YD"/>
</dbReference>
<dbReference type="NCBIfam" id="TIGR01643">
    <property type="entry name" value="YD_repeat_2x"/>
    <property type="match status" value="1"/>
</dbReference>
<organism evidence="2 3">
    <name type="scientific">Phytohabitans kaempferiae</name>
    <dbReference type="NCBI Taxonomy" id="1620943"/>
    <lineage>
        <taxon>Bacteria</taxon>
        <taxon>Bacillati</taxon>
        <taxon>Actinomycetota</taxon>
        <taxon>Actinomycetes</taxon>
        <taxon>Micromonosporales</taxon>
        <taxon>Micromonosporaceae</taxon>
    </lineage>
</organism>
<dbReference type="InterPro" id="IPR031325">
    <property type="entry name" value="RHS_repeat"/>
</dbReference>
<dbReference type="EMBL" id="JBHLUH010000080">
    <property type="protein sequence ID" value="MFC0533302.1"/>
    <property type="molecule type" value="Genomic_DNA"/>
</dbReference>
<keyword evidence="3" id="KW-1185">Reference proteome</keyword>
<dbReference type="RefSeq" id="WP_377260728.1">
    <property type="nucleotide sequence ID" value="NZ_JBHLUH010000080.1"/>
</dbReference>
<dbReference type="PANTHER" id="PTHR32305:SF15">
    <property type="entry name" value="PROTEIN RHSA-RELATED"/>
    <property type="match status" value="1"/>
</dbReference>
<dbReference type="InterPro" id="IPR050708">
    <property type="entry name" value="T6SS_VgrG/RHS"/>
</dbReference>
<protein>
    <submittedName>
        <fullName evidence="2">Uncharacterized protein</fullName>
    </submittedName>
</protein>
<feature type="region of interest" description="Disordered" evidence="1">
    <location>
        <begin position="34"/>
        <end position="55"/>
    </location>
</feature>
<evidence type="ECO:0000256" key="1">
    <source>
        <dbReference type="SAM" id="MobiDB-lite"/>
    </source>
</evidence>